<reference evidence="2" key="1">
    <citation type="submission" date="2020-03" db="EMBL/GenBank/DDBJ databases">
        <title>The deep terrestrial virosphere.</title>
        <authorList>
            <person name="Holmfeldt K."/>
            <person name="Nilsson E."/>
            <person name="Simone D."/>
            <person name="Lopez-Fernandez M."/>
            <person name="Wu X."/>
            <person name="de Brujin I."/>
            <person name="Lundin D."/>
            <person name="Andersson A."/>
            <person name="Bertilsson S."/>
            <person name="Dopson M."/>
        </authorList>
    </citation>
    <scope>NUCLEOTIDE SEQUENCE</scope>
    <source>
        <strain evidence="2">MM415A00310</strain>
        <strain evidence="1">MM415B00528</strain>
    </source>
</reference>
<dbReference type="EMBL" id="MT141515">
    <property type="protein sequence ID" value="QJA64196.1"/>
    <property type="molecule type" value="Genomic_DNA"/>
</dbReference>
<sequence>MSEAQRVCPVHGLPFKRFEKDGKVWYAHKQGDTWCNEDKLPKDVKQEKPPEVVQTYSDNKNLSYALSYAKDLCVAGKIELKDILPVASYFGRFLGGCLKFSDQQVSDAMKLSPQKYKEVTIPAEQVKVAQKSTTVPNSAGELYNWMSKHLTSKKVTPHEHAIACGVVEGQLKDDLPGAYRMIKVQHQDWAEYPN</sequence>
<evidence type="ECO:0000313" key="1">
    <source>
        <dbReference type="EMBL" id="QJA64196.1"/>
    </source>
</evidence>
<protein>
    <submittedName>
        <fullName evidence="2">Uncharacterized protein</fullName>
    </submittedName>
</protein>
<organism evidence="2">
    <name type="scientific">viral metagenome</name>
    <dbReference type="NCBI Taxonomy" id="1070528"/>
    <lineage>
        <taxon>unclassified sequences</taxon>
        <taxon>metagenomes</taxon>
        <taxon>organismal metagenomes</taxon>
    </lineage>
</organism>
<evidence type="ECO:0000313" key="2">
    <source>
        <dbReference type="EMBL" id="QJA83123.1"/>
    </source>
</evidence>
<name>A0A6M3KM44_9ZZZZ</name>
<dbReference type="EMBL" id="MT142504">
    <property type="protein sequence ID" value="QJA83123.1"/>
    <property type="molecule type" value="Genomic_DNA"/>
</dbReference>
<proteinExistence type="predicted"/>
<accession>A0A6M3KM44</accession>
<dbReference type="AlphaFoldDB" id="A0A6M3KM44"/>
<gene>
    <name evidence="2" type="ORF">MM415A00310_0003</name>
    <name evidence="1" type="ORF">MM415B00528_0003</name>
</gene>